<protein>
    <submittedName>
        <fullName evidence="1">Transposase</fullName>
    </submittedName>
</protein>
<evidence type="ECO:0000313" key="1">
    <source>
        <dbReference type="EMBL" id="OZG63897.1"/>
    </source>
</evidence>
<name>A0A261FXL6_9BIFI</name>
<dbReference type="Proteomes" id="UP000216057">
    <property type="component" value="Unassembled WGS sequence"/>
</dbReference>
<dbReference type="EMBL" id="MWWZ01000021">
    <property type="protein sequence ID" value="OZG63897.1"/>
    <property type="molecule type" value="Genomic_DNA"/>
</dbReference>
<comment type="caution">
    <text evidence="1">The sequence shown here is derived from an EMBL/GenBank/DDBJ whole genome shotgun (WGS) entry which is preliminary data.</text>
</comment>
<proteinExistence type="predicted"/>
<gene>
    <name evidence="1" type="ORF">BEUL_2302</name>
</gene>
<reference evidence="1 2" key="1">
    <citation type="journal article" date="2017" name="BMC Genomics">
        <title>Comparative genomic and phylogenomic analyses of the Bifidobacteriaceae family.</title>
        <authorList>
            <person name="Lugli G.A."/>
            <person name="Milani C."/>
            <person name="Turroni F."/>
            <person name="Duranti S."/>
            <person name="Mancabelli L."/>
            <person name="Mangifesta M."/>
            <person name="Ferrario C."/>
            <person name="Modesto M."/>
            <person name="Mattarelli P."/>
            <person name="Jiri K."/>
            <person name="van Sinderen D."/>
            <person name="Ventura M."/>
        </authorList>
    </citation>
    <scope>NUCLEOTIDE SEQUENCE [LARGE SCALE GENOMIC DNA]</scope>
    <source>
        <strain evidence="1 2">DSM 100216</strain>
    </source>
</reference>
<accession>A0A261FXL6</accession>
<organism evidence="1 2">
    <name type="scientific">Bifidobacterium eulemuris</name>
    <dbReference type="NCBI Taxonomy" id="1765219"/>
    <lineage>
        <taxon>Bacteria</taxon>
        <taxon>Bacillati</taxon>
        <taxon>Actinomycetota</taxon>
        <taxon>Actinomycetes</taxon>
        <taxon>Bifidobacteriales</taxon>
        <taxon>Bifidobacteriaceae</taxon>
        <taxon>Bifidobacterium</taxon>
    </lineage>
</organism>
<sequence length="55" mass="6559">MTYTKEHRDKAADVFIRFGLSPADTIRELGYLSRTILYTWYRERLEEEPFCSIGI</sequence>
<dbReference type="AlphaFoldDB" id="A0A261FXL6"/>
<evidence type="ECO:0000313" key="2">
    <source>
        <dbReference type="Proteomes" id="UP000216057"/>
    </source>
</evidence>